<reference evidence="9 10" key="1">
    <citation type="journal article" date="2018" name="Science">
        <title>The opium poppy genome and morphinan production.</title>
        <authorList>
            <person name="Guo L."/>
            <person name="Winzer T."/>
            <person name="Yang X."/>
            <person name="Li Y."/>
            <person name="Ning Z."/>
            <person name="He Z."/>
            <person name="Teodor R."/>
            <person name="Lu Y."/>
            <person name="Bowser T.A."/>
            <person name="Graham I.A."/>
            <person name="Ye K."/>
        </authorList>
    </citation>
    <scope>NUCLEOTIDE SEQUENCE [LARGE SCALE GENOMIC DNA]</scope>
    <source>
        <strain evidence="10">cv. HN1</strain>
        <tissue evidence="9">Leaves</tissue>
    </source>
</reference>
<evidence type="ECO:0000313" key="9">
    <source>
        <dbReference type="EMBL" id="RZC74951.1"/>
    </source>
</evidence>
<dbReference type="CDD" id="cd06464">
    <property type="entry name" value="ACD_sHsps-like"/>
    <property type="match status" value="1"/>
</dbReference>
<dbReference type="EMBL" id="CM010722">
    <property type="protein sequence ID" value="RZC74951.1"/>
    <property type="molecule type" value="Genomic_DNA"/>
</dbReference>
<dbReference type="PROSITE" id="PS51283">
    <property type="entry name" value="DUSP"/>
    <property type="match status" value="2"/>
</dbReference>
<feature type="domain" description="DUSP" evidence="8">
    <location>
        <begin position="1"/>
        <end position="95"/>
    </location>
</feature>
<dbReference type="InterPro" id="IPR035927">
    <property type="entry name" value="DUSP-like_sf"/>
</dbReference>
<evidence type="ECO:0000259" key="6">
    <source>
        <dbReference type="PROSITE" id="PS01031"/>
    </source>
</evidence>
<evidence type="ECO:0000256" key="2">
    <source>
        <dbReference type="ARBA" id="ARBA00023016"/>
    </source>
</evidence>
<dbReference type="InterPro" id="IPR008978">
    <property type="entry name" value="HSP20-like_chaperone"/>
</dbReference>
<gene>
    <name evidence="9" type="ORF">C5167_050427</name>
</gene>
<dbReference type="InterPro" id="IPR029071">
    <property type="entry name" value="Ubiquitin-like_domsf"/>
</dbReference>
<dbReference type="PROSITE" id="PS50053">
    <property type="entry name" value="UBIQUITIN_2"/>
    <property type="match status" value="1"/>
</dbReference>
<accession>A0A4Y7KS62</accession>
<evidence type="ECO:0000256" key="4">
    <source>
        <dbReference type="RuleBase" id="RU003616"/>
    </source>
</evidence>
<keyword evidence="10" id="KW-1185">Reference proteome</keyword>
<evidence type="ECO:0000256" key="1">
    <source>
        <dbReference type="ARBA" id="ARBA00009085"/>
    </source>
</evidence>
<dbReference type="GO" id="GO:0004843">
    <property type="term" value="F:cysteine-type deubiquitinase activity"/>
    <property type="evidence" value="ECO:0007669"/>
    <property type="project" value="InterPro"/>
</dbReference>
<dbReference type="Gene3D" id="2.60.40.790">
    <property type="match status" value="1"/>
</dbReference>
<feature type="domain" description="Ubiquitin-like" evidence="7">
    <location>
        <begin position="337"/>
        <end position="404"/>
    </location>
</feature>
<dbReference type="AlphaFoldDB" id="A0A4Y7KS62"/>
<dbReference type="OrthoDB" id="289038at2759"/>
<dbReference type="Proteomes" id="UP000316621">
    <property type="component" value="Chromosome 8"/>
</dbReference>
<dbReference type="SUPFAM" id="SSF54236">
    <property type="entry name" value="Ubiquitin-like"/>
    <property type="match status" value="1"/>
</dbReference>
<dbReference type="STRING" id="3469.A0A4Y7KS62"/>
<name>A0A4Y7KS62_PAPSO</name>
<evidence type="ECO:0000313" key="10">
    <source>
        <dbReference type="Proteomes" id="UP000316621"/>
    </source>
</evidence>
<evidence type="ECO:0000259" key="7">
    <source>
        <dbReference type="PROSITE" id="PS50053"/>
    </source>
</evidence>
<proteinExistence type="inferred from homology"/>
<evidence type="ECO:0000259" key="8">
    <source>
        <dbReference type="PROSITE" id="PS51283"/>
    </source>
</evidence>
<dbReference type="SMART" id="SM00213">
    <property type="entry name" value="UBQ"/>
    <property type="match status" value="1"/>
</dbReference>
<dbReference type="InterPro" id="IPR002068">
    <property type="entry name" value="A-crystallin/Hsp20_dom"/>
</dbReference>
<sequence length="668" mass="74414">MNFKQIADDSLDGKSLDGTLYYVSRAWLLQWSQRTNLDFPGEADFGPTTSIRCPHGELMPEQAAGAERVLVPENLWLFLYENFNRVRPENALTTFPSKSGTCVTCSMELNKVGYEDTLRAAAKLKERQHHKKILLESNDALNPGSKYYLLPSSWLTKWKSYITSGKMVPSPDPLEGVIDSLICRKHSLLLERPPDLFCKHGLIFQKPSTTDGLTIVSENDWKFFAEDWQGANSNCVSAEIEFSISNAKKLIGFFEEGPISEEDLNPSNDEVASRQPSLKTYPMTCEKCIGEREGRELAQKLSYRHKYISVVLVHGKKDPRSVLDASCAVSEPDRSLSELSQKTSDNISLNLKVSGSMSIYQLKKMICKSLGVVKENQMLRVDARKIEEDSATLADMNIFPGAVLWVSDSGIYENRDTSEISGQYSCVKRIEGGFRGSLTANIVTQEPQLPSPETKESLTPTTTTTTTTTTITTSMISTAPIPCADIKEFCDKHVLMIDMLVQNCMEGQQTPPKLTMSQNPTGVQPPPLDDGSTILSTVVTSETIPCTDIKMFTDKYVVVIDMPGVMSEELNIQPHTANELVISGKPKLTSESGTSSSRYFRSRVTQRSNVLKKRLRLPIDAKIDSMSAVCERGVLRMTFPRRKISVSENVIAWKTGEENDDSSLSFYT</sequence>
<evidence type="ECO:0008006" key="11">
    <source>
        <dbReference type="Google" id="ProtNLM"/>
    </source>
</evidence>
<evidence type="ECO:0000256" key="5">
    <source>
        <dbReference type="SAM" id="MobiDB-lite"/>
    </source>
</evidence>
<feature type="region of interest" description="Disordered" evidence="5">
    <location>
        <begin position="447"/>
        <end position="467"/>
    </location>
</feature>
<dbReference type="InterPro" id="IPR006615">
    <property type="entry name" value="Pept_C19_DUSP"/>
</dbReference>
<comment type="similarity">
    <text evidence="1">Belongs to the peptidase C19 family.</text>
</comment>
<protein>
    <recommendedName>
        <fullName evidence="11">Ubiquitinyl hydrolase 1</fullName>
    </recommendedName>
</protein>
<comment type="similarity">
    <text evidence="3 4">Belongs to the small heat shock protein (HSP20) family.</text>
</comment>
<dbReference type="InterPro" id="IPR031107">
    <property type="entry name" value="Small_HSP"/>
</dbReference>
<feature type="domain" description="SHSP" evidence="6">
    <location>
        <begin position="538"/>
        <end position="656"/>
    </location>
</feature>
<dbReference type="Gene3D" id="3.30.2230.10">
    <property type="entry name" value="DUSP-like"/>
    <property type="match status" value="1"/>
</dbReference>
<evidence type="ECO:0000256" key="3">
    <source>
        <dbReference type="PROSITE-ProRule" id="PRU00285"/>
    </source>
</evidence>
<dbReference type="PANTHER" id="PTHR11527">
    <property type="entry name" value="HEAT-SHOCK PROTEIN 20 FAMILY MEMBER"/>
    <property type="match status" value="1"/>
</dbReference>
<dbReference type="InterPro" id="IPR000626">
    <property type="entry name" value="Ubiquitin-like_dom"/>
</dbReference>
<dbReference type="Pfam" id="PF00011">
    <property type="entry name" value="HSP20"/>
    <property type="match status" value="1"/>
</dbReference>
<dbReference type="PROSITE" id="PS01031">
    <property type="entry name" value="SHSP"/>
    <property type="match status" value="1"/>
</dbReference>
<dbReference type="Gene3D" id="3.10.20.90">
    <property type="entry name" value="Phosphatidylinositol 3-kinase Catalytic Subunit, Chain A, domain 1"/>
    <property type="match status" value="1"/>
</dbReference>
<feature type="domain" description="DUSP" evidence="8">
    <location>
        <begin position="121"/>
        <end position="240"/>
    </location>
</feature>
<dbReference type="SUPFAM" id="SSF49764">
    <property type="entry name" value="HSP20-like chaperones"/>
    <property type="match status" value="1"/>
</dbReference>
<dbReference type="Gramene" id="RZC74951">
    <property type="protein sequence ID" value="RZC74951"/>
    <property type="gene ID" value="C5167_050427"/>
</dbReference>
<keyword evidence="2" id="KW-0346">Stress response</keyword>
<dbReference type="SUPFAM" id="SSF143791">
    <property type="entry name" value="DUSP-like"/>
    <property type="match status" value="2"/>
</dbReference>
<organism evidence="9 10">
    <name type="scientific">Papaver somniferum</name>
    <name type="common">Opium poppy</name>
    <dbReference type="NCBI Taxonomy" id="3469"/>
    <lineage>
        <taxon>Eukaryota</taxon>
        <taxon>Viridiplantae</taxon>
        <taxon>Streptophyta</taxon>
        <taxon>Embryophyta</taxon>
        <taxon>Tracheophyta</taxon>
        <taxon>Spermatophyta</taxon>
        <taxon>Magnoliopsida</taxon>
        <taxon>Ranunculales</taxon>
        <taxon>Papaveraceae</taxon>
        <taxon>Papaveroideae</taxon>
        <taxon>Papaver</taxon>
    </lineage>
</organism>